<dbReference type="Gene3D" id="3.40.30.10">
    <property type="entry name" value="Glutaredoxin"/>
    <property type="match status" value="1"/>
</dbReference>
<evidence type="ECO:0000256" key="2">
    <source>
        <dbReference type="ARBA" id="ARBA00023157"/>
    </source>
</evidence>
<dbReference type="OrthoDB" id="19690at2759"/>
<comment type="similarity">
    <text evidence="1">Belongs to the thioredoxin family.</text>
</comment>
<sequence>MISEIQWLSEFEAELAKPGLAVLDFYSPHCGPCHVIAPLYNRIAESHSTIRFYKVNGLDEEGSQVQQKAAVTWWPTLVVYRDGQEIWRDRVPNPPSSKPLESLEEFLKTILLPSPYG</sequence>
<organism evidence="4 5">
    <name type="scientific">Aspergillus avenaceus</name>
    <dbReference type="NCBI Taxonomy" id="36643"/>
    <lineage>
        <taxon>Eukaryota</taxon>
        <taxon>Fungi</taxon>
        <taxon>Dikarya</taxon>
        <taxon>Ascomycota</taxon>
        <taxon>Pezizomycotina</taxon>
        <taxon>Eurotiomycetes</taxon>
        <taxon>Eurotiomycetidae</taxon>
        <taxon>Eurotiales</taxon>
        <taxon>Aspergillaceae</taxon>
        <taxon>Aspergillus</taxon>
        <taxon>Aspergillus subgen. Circumdati</taxon>
    </lineage>
</organism>
<gene>
    <name evidence="4" type="ORF">BDV25DRAFT_141619</name>
</gene>
<dbReference type="CDD" id="cd02947">
    <property type="entry name" value="TRX_family"/>
    <property type="match status" value="1"/>
</dbReference>
<protein>
    <submittedName>
        <fullName evidence="4">Thioredoxin-like protein</fullName>
    </submittedName>
</protein>
<dbReference type="EMBL" id="ML742153">
    <property type="protein sequence ID" value="KAE8148608.1"/>
    <property type="molecule type" value="Genomic_DNA"/>
</dbReference>
<evidence type="ECO:0000313" key="5">
    <source>
        <dbReference type="Proteomes" id="UP000325780"/>
    </source>
</evidence>
<dbReference type="PANTHER" id="PTHR46115">
    <property type="entry name" value="THIOREDOXIN-LIKE PROTEIN 1"/>
    <property type="match status" value="1"/>
</dbReference>
<evidence type="ECO:0000256" key="1">
    <source>
        <dbReference type="ARBA" id="ARBA00008987"/>
    </source>
</evidence>
<reference evidence="4 5" key="1">
    <citation type="submission" date="2019-04" db="EMBL/GenBank/DDBJ databases">
        <title>Friends and foes A comparative genomics study of 23 Aspergillus species from section Flavi.</title>
        <authorList>
            <consortium name="DOE Joint Genome Institute"/>
            <person name="Kjaerbolling I."/>
            <person name="Vesth T."/>
            <person name="Frisvad J.C."/>
            <person name="Nybo J.L."/>
            <person name="Theobald S."/>
            <person name="Kildgaard S."/>
            <person name="Isbrandt T."/>
            <person name="Kuo A."/>
            <person name="Sato A."/>
            <person name="Lyhne E.K."/>
            <person name="Kogle M.E."/>
            <person name="Wiebenga A."/>
            <person name="Kun R.S."/>
            <person name="Lubbers R.J."/>
            <person name="Makela M.R."/>
            <person name="Barry K."/>
            <person name="Chovatia M."/>
            <person name="Clum A."/>
            <person name="Daum C."/>
            <person name="Haridas S."/>
            <person name="He G."/>
            <person name="LaButti K."/>
            <person name="Lipzen A."/>
            <person name="Mondo S."/>
            <person name="Riley R."/>
            <person name="Salamov A."/>
            <person name="Simmons B.A."/>
            <person name="Magnuson J.K."/>
            <person name="Henrissat B."/>
            <person name="Mortensen U.H."/>
            <person name="Larsen T.O."/>
            <person name="Devries R.P."/>
            <person name="Grigoriev I.V."/>
            <person name="Machida M."/>
            <person name="Baker S.E."/>
            <person name="Andersen M.R."/>
        </authorList>
    </citation>
    <scope>NUCLEOTIDE SEQUENCE [LARGE SCALE GENOMIC DNA]</scope>
    <source>
        <strain evidence="4 5">IBT 18842</strain>
    </source>
</reference>
<evidence type="ECO:0000259" key="3">
    <source>
        <dbReference type="PROSITE" id="PS51352"/>
    </source>
</evidence>
<dbReference type="InterPro" id="IPR036249">
    <property type="entry name" value="Thioredoxin-like_sf"/>
</dbReference>
<proteinExistence type="inferred from homology"/>
<evidence type="ECO:0000313" key="4">
    <source>
        <dbReference type="EMBL" id="KAE8148608.1"/>
    </source>
</evidence>
<name>A0A5N6TQG8_ASPAV</name>
<dbReference type="Pfam" id="PF00085">
    <property type="entry name" value="Thioredoxin"/>
    <property type="match status" value="1"/>
</dbReference>
<feature type="domain" description="Thioredoxin" evidence="3">
    <location>
        <begin position="1"/>
        <end position="112"/>
    </location>
</feature>
<dbReference type="AlphaFoldDB" id="A0A5N6TQG8"/>
<keyword evidence="2" id="KW-1015">Disulfide bond</keyword>
<accession>A0A5N6TQG8</accession>
<dbReference type="PROSITE" id="PS51352">
    <property type="entry name" value="THIOREDOXIN_2"/>
    <property type="match status" value="1"/>
</dbReference>
<dbReference type="SUPFAM" id="SSF52833">
    <property type="entry name" value="Thioredoxin-like"/>
    <property type="match status" value="1"/>
</dbReference>
<keyword evidence="5" id="KW-1185">Reference proteome</keyword>
<dbReference type="Proteomes" id="UP000325780">
    <property type="component" value="Unassembled WGS sequence"/>
</dbReference>
<dbReference type="InterPro" id="IPR013766">
    <property type="entry name" value="Thioredoxin_domain"/>
</dbReference>